<dbReference type="AlphaFoldDB" id="A0AB38YD38"/>
<evidence type="ECO:0000256" key="5">
    <source>
        <dbReference type="HAMAP-Rule" id="MF_00765"/>
    </source>
</evidence>
<dbReference type="SUPFAM" id="SSF158710">
    <property type="entry name" value="PSPTO4464-like"/>
    <property type="match status" value="1"/>
</dbReference>
<proteinExistence type="inferred from homology"/>
<evidence type="ECO:0000313" key="6">
    <source>
        <dbReference type="EMBL" id="WLD57175.1"/>
    </source>
</evidence>
<dbReference type="PANTHER" id="PTHR38101:SF1">
    <property type="entry name" value="UPF0307 PROTEIN YJGA"/>
    <property type="match status" value="1"/>
</dbReference>
<dbReference type="Gene3D" id="1.10.60.30">
    <property type="entry name" value="PSPTO4464-like domains"/>
    <property type="match status" value="2"/>
</dbReference>
<keyword evidence="4 5" id="KW-0694">RNA-binding</keyword>
<dbReference type="InterPro" id="IPR006839">
    <property type="entry name" value="DarP"/>
</dbReference>
<dbReference type="PANTHER" id="PTHR38101">
    <property type="entry name" value="UPF0307 PROTEIN YJGA"/>
    <property type="match status" value="1"/>
</dbReference>
<sequence length="181" mass="21383">MARKKKKPEDEIEIEVVSKSELKREMTRLQGIGNRLLELSPEKLKEFPLDETLLSALLESQRLKSHEAKRRQLQYIGRLMRDADEEAIIKALDFQDPGSEVHLQLTVLSERWRKELLEDPEATARFFEAYPDIERQPMRQLIRNAQQEAKQYADSDQNTNTQFKHRRKLFQAIRDEILPSL</sequence>
<comment type="subcellular location">
    <subcellularLocation>
        <location evidence="5">Cytoplasm</location>
    </subcellularLocation>
    <text evidence="5">Associates with late stage pre-50S ribosomal subunits.</text>
</comment>
<evidence type="ECO:0000256" key="1">
    <source>
        <dbReference type="ARBA" id="ARBA00022490"/>
    </source>
</evidence>
<dbReference type="InterPro" id="IPR023153">
    <property type="entry name" value="DarP_sf"/>
</dbReference>
<dbReference type="CDD" id="cd16331">
    <property type="entry name" value="YjgA-like"/>
    <property type="match status" value="1"/>
</dbReference>
<name>A0AB38YD38_9GAMM</name>
<organism evidence="6">
    <name type="scientific">Salinispirillum sp. LH 10-3-1</name>
    <dbReference type="NCBI Taxonomy" id="2952525"/>
    <lineage>
        <taxon>Bacteria</taxon>
        <taxon>Pseudomonadati</taxon>
        <taxon>Pseudomonadota</taxon>
        <taxon>Gammaproteobacteria</taxon>
        <taxon>Oceanospirillales</taxon>
        <taxon>Saccharospirillaceae</taxon>
        <taxon>Salinispirillum</taxon>
    </lineage>
</organism>
<evidence type="ECO:0000256" key="3">
    <source>
        <dbReference type="ARBA" id="ARBA00022730"/>
    </source>
</evidence>
<dbReference type="EMBL" id="CP101717">
    <property type="protein sequence ID" value="WLD57175.1"/>
    <property type="molecule type" value="Genomic_DNA"/>
</dbReference>
<dbReference type="HAMAP" id="MF_00765">
    <property type="entry name" value="DarP"/>
    <property type="match status" value="1"/>
</dbReference>
<keyword evidence="1 5" id="KW-0963">Cytoplasm</keyword>
<dbReference type="GO" id="GO:0019843">
    <property type="term" value="F:rRNA binding"/>
    <property type="evidence" value="ECO:0007669"/>
    <property type="project" value="UniProtKB-UniRule"/>
</dbReference>
<dbReference type="PIRSF" id="PIRSF016183">
    <property type="entry name" value="UCP016183"/>
    <property type="match status" value="1"/>
</dbReference>
<evidence type="ECO:0000256" key="4">
    <source>
        <dbReference type="ARBA" id="ARBA00022884"/>
    </source>
</evidence>
<keyword evidence="3 5" id="KW-0699">rRNA-binding</keyword>
<comment type="similarity">
    <text evidence="5">Belongs to the DarP family.</text>
</comment>
<protein>
    <recommendedName>
        <fullName evidence="5">Dual-action ribosomal maturation protein DarP</fullName>
    </recommendedName>
    <alternativeName>
        <fullName evidence="5">Large ribosomal subunit assembly factor DarP</fullName>
    </alternativeName>
</protein>
<dbReference type="NCBIfam" id="NF003593">
    <property type="entry name" value="PRK05255.1-1"/>
    <property type="match status" value="1"/>
</dbReference>
<evidence type="ECO:0000256" key="2">
    <source>
        <dbReference type="ARBA" id="ARBA00022517"/>
    </source>
</evidence>
<dbReference type="GO" id="GO:0005829">
    <property type="term" value="C:cytosol"/>
    <property type="evidence" value="ECO:0007669"/>
    <property type="project" value="TreeGrafter"/>
</dbReference>
<dbReference type="GO" id="GO:0043022">
    <property type="term" value="F:ribosome binding"/>
    <property type="evidence" value="ECO:0007669"/>
    <property type="project" value="UniProtKB-UniRule"/>
</dbReference>
<dbReference type="GO" id="GO:1902626">
    <property type="term" value="P:assembly of large subunit precursor of preribosome"/>
    <property type="evidence" value="ECO:0007669"/>
    <property type="project" value="UniProtKB-UniRule"/>
</dbReference>
<dbReference type="Pfam" id="PF04751">
    <property type="entry name" value="DarP"/>
    <property type="match status" value="1"/>
</dbReference>
<gene>
    <name evidence="5" type="primary">darP</name>
    <name evidence="6" type="ORF">NFC81_10640</name>
</gene>
<comment type="function">
    <text evidence="5">Member of a network of 50S ribosomal subunit biogenesis factors which assembles along the 30S-50S interface, preventing incorrect 23S rRNA structures from forming. Promotes peptidyl transferase center (PTC) maturation.</text>
</comment>
<dbReference type="RefSeq" id="WP_304994463.1">
    <property type="nucleotide sequence ID" value="NZ_CP101717.1"/>
</dbReference>
<accession>A0AB38YD38</accession>
<reference evidence="6" key="1">
    <citation type="submission" date="2022-07" db="EMBL/GenBank/DDBJ databases">
        <title>Complete genome sequence of Salinispirillum sp. LH10-3-1 capable of multiple carbohydrate inversion isolated from a soda lake.</title>
        <authorList>
            <person name="Liu J."/>
            <person name="Zhai Y."/>
            <person name="Zhang H."/>
            <person name="Yang H."/>
            <person name="Qu J."/>
            <person name="Li J."/>
        </authorList>
    </citation>
    <scope>NUCLEOTIDE SEQUENCE</scope>
    <source>
        <strain evidence="6">LH 10-3-1</strain>
    </source>
</reference>
<keyword evidence="2 5" id="KW-0690">Ribosome biogenesis</keyword>